<dbReference type="EMBL" id="VUNQ01000002">
    <property type="protein sequence ID" value="MSU00202.1"/>
    <property type="molecule type" value="Genomic_DNA"/>
</dbReference>
<dbReference type="NCBIfam" id="TIGR02887">
    <property type="entry name" value="spore_ger_x_C"/>
    <property type="match status" value="1"/>
</dbReference>
<accession>A0A6N7XHK2</accession>
<dbReference type="InterPro" id="IPR008844">
    <property type="entry name" value="Spore_GerAC-like"/>
</dbReference>
<evidence type="ECO:0000256" key="6">
    <source>
        <dbReference type="ARBA" id="ARBA00023139"/>
    </source>
</evidence>
<dbReference type="InterPro" id="IPR038501">
    <property type="entry name" value="Spore_GerAC_C_sf"/>
</dbReference>
<dbReference type="AlphaFoldDB" id="A0A6N7XHK2"/>
<keyword evidence="6" id="KW-0564">Palmitate</keyword>
<dbReference type="GO" id="GO:0016020">
    <property type="term" value="C:membrane"/>
    <property type="evidence" value="ECO:0007669"/>
    <property type="project" value="UniProtKB-SubCell"/>
</dbReference>
<name>A0A6N7XHK2_9FIRM</name>
<dbReference type="PANTHER" id="PTHR35789">
    <property type="entry name" value="SPORE GERMINATION PROTEIN B3"/>
    <property type="match status" value="1"/>
</dbReference>
<gene>
    <name evidence="10" type="ORF">FYJ83_01810</name>
</gene>
<evidence type="ECO:0000259" key="8">
    <source>
        <dbReference type="Pfam" id="PF05504"/>
    </source>
</evidence>
<evidence type="ECO:0000256" key="3">
    <source>
        <dbReference type="ARBA" id="ARBA00022544"/>
    </source>
</evidence>
<keyword evidence="4" id="KW-0732">Signal</keyword>
<feature type="domain" description="Spore germination protein N-terminal" evidence="9">
    <location>
        <begin position="29"/>
        <end position="197"/>
    </location>
</feature>
<comment type="subcellular location">
    <subcellularLocation>
        <location evidence="1">Membrane</location>
        <topology evidence="1">Lipid-anchor</topology>
    </subcellularLocation>
</comment>
<evidence type="ECO:0000256" key="7">
    <source>
        <dbReference type="ARBA" id="ARBA00023288"/>
    </source>
</evidence>
<keyword evidence="7" id="KW-0449">Lipoprotein</keyword>
<protein>
    <submittedName>
        <fullName evidence="10">Ger(X)C family spore germination protein</fullName>
    </submittedName>
</protein>
<evidence type="ECO:0000313" key="10">
    <source>
        <dbReference type="EMBL" id="MSU00202.1"/>
    </source>
</evidence>
<organism evidence="10 11">
    <name type="scientific">Tissierella pigra</name>
    <dbReference type="NCBI Taxonomy" id="2607614"/>
    <lineage>
        <taxon>Bacteria</taxon>
        <taxon>Bacillati</taxon>
        <taxon>Bacillota</taxon>
        <taxon>Tissierellia</taxon>
        <taxon>Tissierellales</taxon>
        <taxon>Tissierellaceae</taxon>
        <taxon>Tissierella</taxon>
    </lineage>
</organism>
<evidence type="ECO:0000256" key="1">
    <source>
        <dbReference type="ARBA" id="ARBA00004635"/>
    </source>
</evidence>
<dbReference type="InterPro" id="IPR057336">
    <property type="entry name" value="GerAC_N"/>
</dbReference>
<comment type="caution">
    <text evidence="10">The sequence shown here is derived from an EMBL/GenBank/DDBJ whole genome shotgun (WGS) entry which is preliminary data.</text>
</comment>
<dbReference type="Proteomes" id="UP000469523">
    <property type="component" value="Unassembled WGS sequence"/>
</dbReference>
<sequence>MEVKTMNKSFIFILIIFMILSLVTGCGSYKEIEQLSPVAGIAIDKSPIGYKLTVEIIDVDESNKEPKFVSLKLSTEGKSIFDCIRNMINLTAKKLYFGHTSVVIVSKDVAKDGIIPIIDFIFRDAEPRINMYMVVSDEYTANEILHLKSVSTDIRSFEIDTMIVSNDQLSKVPNTSVYQLANHIGTPGLYPVIPTVSMEVNEGLETIVLSGGAIFKQDTLEGFLGLDDIKCLRFIRNEIKGGLFIFDISNTTISLEIFKNKTKVRPKIVNNQLVMEIKIKTIVSIGETNGQIDTLHENSINRIKTIAETSLEDDILQFIKTIQTDYGLDIFGFGNIVKQRMPDLWKEIETNWDSIFKELDIDVDADIHIRGSGNLFKNITEKQ</sequence>
<evidence type="ECO:0000313" key="11">
    <source>
        <dbReference type="Proteomes" id="UP000469523"/>
    </source>
</evidence>
<evidence type="ECO:0000259" key="9">
    <source>
        <dbReference type="Pfam" id="PF25198"/>
    </source>
</evidence>
<reference evidence="10 11" key="1">
    <citation type="submission" date="2019-09" db="EMBL/GenBank/DDBJ databases">
        <title>In-depth cultivation of the pig gut microbiome towards novel bacterial diversity and tailored functional studies.</title>
        <authorList>
            <person name="Wylensek D."/>
            <person name="Hitch T.C.A."/>
            <person name="Clavel T."/>
        </authorList>
    </citation>
    <scope>NUCLEOTIDE SEQUENCE [LARGE SCALE GENOMIC DNA]</scope>
    <source>
        <strain evidence="10 11">WCA3-693-APC-4?</strain>
    </source>
</reference>
<evidence type="ECO:0000256" key="4">
    <source>
        <dbReference type="ARBA" id="ARBA00022729"/>
    </source>
</evidence>
<comment type="similarity">
    <text evidence="2">Belongs to the GerABKC lipoprotein family.</text>
</comment>
<dbReference type="PANTHER" id="PTHR35789:SF1">
    <property type="entry name" value="SPORE GERMINATION PROTEIN B3"/>
    <property type="match status" value="1"/>
</dbReference>
<feature type="domain" description="Spore germination GerAC-like C-terminal" evidence="8">
    <location>
        <begin position="210"/>
        <end position="373"/>
    </location>
</feature>
<dbReference type="InterPro" id="IPR046953">
    <property type="entry name" value="Spore_GerAC-like_C"/>
</dbReference>
<dbReference type="PROSITE" id="PS51257">
    <property type="entry name" value="PROKAR_LIPOPROTEIN"/>
    <property type="match status" value="1"/>
</dbReference>
<evidence type="ECO:0000256" key="5">
    <source>
        <dbReference type="ARBA" id="ARBA00023136"/>
    </source>
</evidence>
<dbReference type="Pfam" id="PF05504">
    <property type="entry name" value="Spore_GerAC"/>
    <property type="match status" value="1"/>
</dbReference>
<dbReference type="GO" id="GO:0009847">
    <property type="term" value="P:spore germination"/>
    <property type="evidence" value="ECO:0007669"/>
    <property type="project" value="InterPro"/>
</dbReference>
<evidence type="ECO:0000256" key="2">
    <source>
        <dbReference type="ARBA" id="ARBA00007886"/>
    </source>
</evidence>
<keyword evidence="3" id="KW-0309">Germination</keyword>
<keyword evidence="11" id="KW-1185">Reference proteome</keyword>
<proteinExistence type="inferred from homology"/>
<dbReference type="Gene3D" id="3.30.300.210">
    <property type="entry name" value="Nutrient germinant receptor protein C, domain 3"/>
    <property type="match status" value="1"/>
</dbReference>
<keyword evidence="5" id="KW-0472">Membrane</keyword>
<dbReference type="Pfam" id="PF25198">
    <property type="entry name" value="Spore_GerAC_N"/>
    <property type="match status" value="1"/>
</dbReference>